<name>A0A853BP47_9ACTN</name>
<dbReference type="EMBL" id="JACCFO010000001">
    <property type="protein sequence ID" value="NYI96416.1"/>
    <property type="molecule type" value="Genomic_DNA"/>
</dbReference>
<comment type="caution">
    <text evidence="2">The sequence shown here is derived from an EMBL/GenBank/DDBJ whole genome shotgun (WGS) entry which is preliminary data.</text>
</comment>
<evidence type="ECO:0000313" key="3">
    <source>
        <dbReference type="Proteomes" id="UP000575985"/>
    </source>
</evidence>
<dbReference type="Proteomes" id="UP000575985">
    <property type="component" value="Unassembled WGS sequence"/>
</dbReference>
<evidence type="ECO:0000256" key="1">
    <source>
        <dbReference type="SAM" id="MobiDB-lite"/>
    </source>
</evidence>
<reference evidence="2 3" key="1">
    <citation type="submission" date="2020-07" db="EMBL/GenBank/DDBJ databases">
        <title>Sequencing the genomes of 1000 actinobacteria strains.</title>
        <authorList>
            <person name="Klenk H.-P."/>
        </authorList>
    </citation>
    <scope>NUCLEOTIDE SEQUENCE [LARGE SCALE GENOMIC DNA]</scope>
    <source>
        <strain evidence="2 3">DSM 45927</strain>
    </source>
</reference>
<gene>
    <name evidence="2" type="ORF">HNR12_002693</name>
</gene>
<dbReference type="AlphaFoldDB" id="A0A853BP47"/>
<sequence>MTNVQKTVATTAGGISADKTSSIERAPLPCCYFMQQLPHGGAPLDPVRPAVRRPRPYTGVDIGKHQQALTS</sequence>
<accession>A0A853BP47</accession>
<evidence type="ECO:0000313" key="2">
    <source>
        <dbReference type="EMBL" id="NYI96416.1"/>
    </source>
</evidence>
<feature type="region of interest" description="Disordered" evidence="1">
    <location>
        <begin position="42"/>
        <end position="71"/>
    </location>
</feature>
<dbReference type="RefSeq" id="WP_179767787.1">
    <property type="nucleotide sequence ID" value="NZ_JACCFO010000001.1"/>
</dbReference>
<keyword evidence="3" id="KW-1185">Reference proteome</keyword>
<proteinExistence type="predicted"/>
<organism evidence="2 3">
    <name type="scientific">Streptomonospora nanhaiensis</name>
    <dbReference type="NCBI Taxonomy" id="1323731"/>
    <lineage>
        <taxon>Bacteria</taxon>
        <taxon>Bacillati</taxon>
        <taxon>Actinomycetota</taxon>
        <taxon>Actinomycetes</taxon>
        <taxon>Streptosporangiales</taxon>
        <taxon>Nocardiopsidaceae</taxon>
        <taxon>Streptomonospora</taxon>
    </lineage>
</organism>
<protein>
    <submittedName>
        <fullName evidence="2">Uncharacterized protein</fullName>
    </submittedName>
</protein>